<evidence type="ECO:0000313" key="9">
    <source>
        <dbReference type="Proteomes" id="UP001597419"/>
    </source>
</evidence>
<keyword evidence="4 6" id="KW-1133">Transmembrane helix</keyword>
<accession>A0ABW5G9N4</accession>
<dbReference type="Pfam" id="PF02687">
    <property type="entry name" value="FtsX"/>
    <property type="match status" value="2"/>
</dbReference>
<reference evidence="9" key="1">
    <citation type="journal article" date="2019" name="Int. J. Syst. Evol. Microbiol.">
        <title>The Global Catalogue of Microorganisms (GCM) 10K type strain sequencing project: providing services to taxonomists for standard genome sequencing and annotation.</title>
        <authorList>
            <consortium name="The Broad Institute Genomics Platform"/>
            <consortium name="The Broad Institute Genome Sequencing Center for Infectious Disease"/>
            <person name="Wu L."/>
            <person name="Ma J."/>
        </authorList>
    </citation>
    <scope>NUCLEOTIDE SEQUENCE [LARGE SCALE GENOMIC DNA]</scope>
    <source>
        <strain evidence="9">CGMCC 4.7643</strain>
    </source>
</reference>
<feature type="transmembrane region" description="Helical" evidence="6">
    <location>
        <begin position="824"/>
        <end position="846"/>
    </location>
</feature>
<comment type="subcellular location">
    <subcellularLocation>
        <location evidence="1">Cell membrane</location>
        <topology evidence="1">Multi-pass membrane protein</topology>
    </subcellularLocation>
</comment>
<organism evidence="8 9">
    <name type="scientific">Amycolatopsis samaneae</name>
    <dbReference type="NCBI Taxonomy" id="664691"/>
    <lineage>
        <taxon>Bacteria</taxon>
        <taxon>Bacillati</taxon>
        <taxon>Actinomycetota</taxon>
        <taxon>Actinomycetes</taxon>
        <taxon>Pseudonocardiales</taxon>
        <taxon>Pseudonocardiaceae</taxon>
        <taxon>Amycolatopsis</taxon>
    </lineage>
</organism>
<keyword evidence="3 6" id="KW-0812">Transmembrane</keyword>
<evidence type="ECO:0000259" key="7">
    <source>
        <dbReference type="Pfam" id="PF02687"/>
    </source>
</evidence>
<keyword evidence="2" id="KW-1003">Cell membrane</keyword>
<feature type="domain" description="ABC3 transporter permease C-terminal" evidence="7">
    <location>
        <begin position="737"/>
        <end position="849"/>
    </location>
</feature>
<proteinExistence type="predicted"/>
<feature type="transmembrane region" description="Helical" evidence="6">
    <location>
        <begin position="500"/>
        <end position="523"/>
    </location>
</feature>
<feature type="transmembrane region" description="Helical" evidence="6">
    <location>
        <begin position="368"/>
        <end position="391"/>
    </location>
</feature>
<dbReference type="PROSITE" id="PS51257">
    <property type="entry name" value="PROKAR_LIPOPROTEIN"/>
    <property type="match status" value="1"/>
</dbReference>
<evidence type="ECO:0000256" key="1">
    <source>
        <dbReference type="ARBA" id="ARBA00004651"/>
    </source>
</evidence>
<dbReference type="PANTHER" id="PTHR30287:SF1">
    <property type="entry name" value="INNER MEMBRANE PROTEIN"/>
    <property type="match status" value="1"/>
</dbReference>
<dbReference type="EMBL" id="JBHUKU010000003">
    <property type="protein sequence ID" value="MFD2458173.1"/>
    <property type="molecule type" value="Genomic_DNA"/>
</dbReference>
<dbReference type="RefSeq" id="WP_345395324.1">
    <property type="nucleotide sequence ID" value="NZ_BAABHG010000007.1"/>
</dbReference>
<feature type="transmembrane region" description="Helical" evidence="6">
    <location>
        <begin position="271"/>
        <end position="297"/>
    </location>
</feature>
<evidence type="ECO:0000256" key="3">
    <source>
        <dbReference type="ARBA" id="ARBA00022692"/>
    </source>
</evidence>
<feature type="domain" description="ABC3 transporter permease C-terminal" evidence="7">
    <location>
        <begin position="279"/>
        <end position="395"/>
    </location>
</feature>
<evidence type="ECO:0000256" key="6">
    <source>
        <dbReference type="SAM" id="Phobius"/>
    </source>
</evidence>
<feature type="transmembrane region" description="Helical" evidence="6">
    <location>
        <begin position="455"/>
        <end position="479"/>
    </location>
</feature>
<dbReference type="PANTHER" id="PTHR30287">
    <property type="entry name" value="MEMBRANE COMPONENT OF PREDICTED ABC SUPERFAMILY METABOLITE UPTAKE TRANSPORTER"/>
    <property type="match status" value="1"/>
</dbReference>
<name>A0ABW5G9N4_9PSEU</name>
<feature type="transmembrane region" description="Helical" evidence="6">
    <location>
        <begin position="733"/>
        <end position="757"/>
    </location>
</feature>
<feature type="transmembrane region" description="Helical" evidence="6">
    <location>
        <begin position="318"/>
        <end position="339"/>
    </location>
</feature>
<protein>
    <submittedName>
        <fullName evidence="8">FtsX-like permease family protein</fullName>
    </submittedName>
</protein>
<evidence type="ECO:0000313" key="8">
    <source>
        <dbReference type="EMBL" id="MFD2458173.1"/>
    </source>
</evidence>
<dbReference type="InterPro" id="IPR038766">
    <property type="entry name" value="Membrane_comp_ABC_pdt"/>
</dbReference>
<keyword evidence="9" id="KW-1185">Reference proteome</keyword>
<keyword evidence="5 6" id="KW-0472">Membrane</keyword>
<feature type="transmembrane region" description="Helical" evidence="6">
    <location>
        <begin position="421"/>
        <end position="443"/>
    </location>
</feature>
<sequence>MLRLVLRTLRLRKGGFVATFVAVFFGAVLVSACAGLMETGIRSDAQPQRLAGAPIVIGGQQEIDIAREDPAEHDSAKGKALKTRTVTLPERVRLDAGLAGRVRSVPGVTGAVAEVSFPAMLPKAAGAGILGHAWDSAALTPYALTSGHAPAPGETVLDAELARRAGLSVGDRVDIAAHGTTGAYRIAGIAAAPRTMTRSAVFFAPADAERLSGHPGRADAIGVFTTGDVAAVAARVRDVLQDANDANAVVLTGDERGQFEFPEADASGEKLIVLSGVTGGLAVSVAIFVVASTLALSTQQRQRELALLRAIGTTPRQLRRMVLGEAMGVGLLATVLAVLPGRFAGQLLFDRFVANGVVPAEVIFHQGWVPAVVAAGAVLLAVLLAAVAVGYRAGRVRPTEALAEALAEAAVRTRWLTPTRIILAVLCFAGGTALAIVTVAVMSGPVAASTAGPAVMLWAIGVATISPGVTKATAVLLHLPVKLFTGVNGWLALRNTRVGALRVSGAVTPIMLAVGVATANIYLQTTQEAVSNQAFTEDLRADAVVSGPGGLAPELVRRVQDVPGVAGASEYVTSKAYVEQPYESGQKKKGRPALGLTANGAARTTATQVVAGSLDALSGDAVAVPADLATDLGRNVGDRMTLRLGDGARADLRVVALVKQRPGFESFVLPADLLASHTSAGLAPQLLVRAEPGVDPGTLATRLRAATRGFPVTVGDRETLIAAHEKGNEIGAWINYLLVGMIMAYTVISVANTLVMATARRRQEFGLQRLTGFTRAQVLRMAGIEGGLTALIGIVLGTVVSAGAIVPFCLVASDSLLPSGPLSIYLAVIGLAAALTLVATLVPAWFATRGRPSDATAIGE</sequence>
<dbReference type="InterPro" id="IPR003838">
    <property type="entry name" value="ABC3_permease_C"/>
</dbReference>
<gene>
    <name evidence="8" type="ORF">ACFSYJ_06175</name>
</gene>
<comment type="caution">
    <text evidence="8">The sequence shown here is derived from an EMBL/GenBank/DDBJ whole genome shotgun (WGS) entry which is preliminary data.</text>
</comment>
<dbReference type="Proteomes" id="UP001597419">
    <property type="component" value="Unassembled WGS sequence"/>
</dbReference>
<evidence type="ECO:0000256" key="5">
    <source>
        <dbReference type="ARBA" id="ARBA00023136"/>
    </source>
</evidence>
<evidence type="ECO:0000256" key="2">
    <source>
        <dbReference type="ARBA" id="ARBA00022475"/>
    </source>
</evidence>
<feature type="transmembrane region" description="Helical" evidence="6">
    <location>
        <begin position="778"/>
        <end position="804"/>
    </location>
</feature>
<evidence type="ECO:0000256" key="4">
    <source>
        <dbReference type="ARBA" id="ARBA00022989"/>
    </source>
</evidence>